<dbReference type="EMBL" id="JAQRFI010000364">
    <property type="protein sequence ID" value="MDC9591980.1"/>
    <property type="molecule type" value="Genomic_DNA"/>
</dbReference>
<reference evidence="1 3" key="1">
    <citation type="submission" date="2023-02" db="EMBL/GenBank/DDBJ databases">
        <title>Entomopathogenic bacteria.</title>
        <authorList>
            <person name="Machado R.A."/>
        </authorList>
    </citation>
    <scope>NUCLEOTIDE SEQUENCE [LARGE SCALE GENOMIC DNA]</scope>
    <source>
        <strain evidence="1 3">XENO-10</strain>
    </source>
</reference>
<evidence type="ECO:0000313" key="3">
    <source>
        <dbReference type="Proteomes" id="UP001217178"/>
    </source>
</evidence>
<feature type="non-terminal residue" evidence="1">
    <location>
        <position position="1"/>
    </location>
</feature>
<dbReference type="EMBL" id="JAQRFI010000355">
    <property type="protein sequence ID" value="MDC9591973.1"/>
    <property type="molecule type" value="Genomic_DNA"/>
</dbReference>
<protein>
    <recommendedName>
        <fullName evidence="4">Phage tail tape measure protein</fullName>
    </recommendedName>
</protein>
<gene>
    <name evidence="1" type="ORF">PSI23_22580</name>
    <name evidence="2" type="ORF">PSI23_22620</name>
</gene>
<feature type="non-terminal residue" evidence="1">
    <location>
        <position position="74"/>
    </location>
</feature>
<name>A0ABT5LN96_9GAMM</name>
<dbReference type="Proteomes" id="UP001217178">
    <property type="component" value="Unassembled WGS sequence"/>
</dbReference>
<sequence length="74" mass="7654">LTSKMGLFGGIGGVVGGMAAGYKTLRDMGKEAYNLDTLSKNTAMPVEDASKLTGALVQIGTEADQAKDSVQNLF</sequence>
<proteinExistence type="predicted"/>
<accession>A0ABT5LN96</accession>
<evidence type="ECO:0008006" key="4">
    <source>
        <dbReference type="Google" id="ProtNLM"/>
    </source>
</evidence>
<organism evidence="1 3">
    <name type="scientific">Xenorhabdus yunnanensis</name>
    <dbReference type="NCBI Taxonomy" id="3025878"/>
    <lineage>
        <taxon>Bacteria</taxon>
        <taxon>Pseudomonadati</taxon>
        <taxon>Pseudomonadota</taxon>
        <taxon>Gammaproteobacteria</taxon>
        <taxon>Enterobacterales</taxon>
        <taxon>Morganellaceae</taxon>
        <taxon>Xenorhabdus</taxon>
    </lineage>
</organism>
<evidence type="ECO:0000313" key="1">
    <source>
        <dbReference type="EMBL" id="MDC9591973.1"/>
    </source>
</evidence>
<evidence type="ECO:0000313" key="2">
    <source>
        <dbReference type="EMBL" id="MDC9591980.1"/>
    </source>
</evidence>
<keyword evidence="3" id="KW-1185">Reference proteome</keyword>
<comment type="caution">
    <text evidence="1">The sequence shown here is derived from an EMBL/GenBank/DDBJ whole genome shotgun (WGS) entry which is preliminary data.</text>
</comment>